<comment type="caution">
    <text evidence="2">The sequence shown here is derived from an EMBL/GenBank/DDBJ whole genome shotgun (WGS) entry which is preliminary data.</text>
</comment>
<sequence>MDYMTENHPTSRPVHDYLPAAGRDALLPFYDLMSLVLGAGEVHERLLAEATPCGPRILEIGCGTGNLLVRAARGASDLTVVGCDPDPRAVDRARRKVRRLPGVRVDVAYAQRLPYPDASFDTVLSALMWHHLDGEAKTAAAAEVARVLRPGGSLYLADLLEHGHGGTRGGTHGHGRRGHGLHAAFSRRITEAGHRVDDAGIVESLAGAGLRATRLGEARLRVGTVGCFRADRT</sequence>
<evidence type="ECO:0000313" key="2">
    <source>
        <dbReference type="EMBL" id="GAA4393315.1"/>
    </source>
</evidence>
<dbReference type="Proteomes" id="UP001500635">
    <property type="component" value="Unassembled WGS sequence"/>
</dbReference>
<feature type="domain" description="Methyltransferase" evidence="1">
    <location>
        <begin position="57"/>
        <end position="152"/>
    </location>
</feature>
<dbReference type="Gene3D" id="3.40.50.150">
    <property type="entry name" value="Vaccinia Virus protein VP39"/>
    <property type="match status" value="1"/>
</dbReference>
<dbReference type="PANTHER" id="PTHR42912">
    <property type="entry name" value="METHYLTRANSFERASE"/>
    <property type="match status" value="1"/>
</dbReference>
<evidence type="ECO:0000259" key="1">
    <source>
        <dbReference type="Pfam" id="PF13649"/>
    </source>
</evidence>
<gene>
    <name evidence="2" type="ORF">GCM10023147_23940</name>
</gene>
<dbReference type="CDD" id="cd02440">
    <property type="entry name" value="AdoMet_MTases"/>
    <property type="match status" value="1"/>
</dbReference>
<protein>
    <recommendedName>
        <fullName evidence="1">Methyltransferase domain-containing protein</fullName>
    </recommendedName>
</protein>
<evidence type="ECO:0000313" key="3">
    <source>
        <dbReference type="Proteomes" id="UP001500635"/>
    </source>
</evidence>
<dbReference type="InterPro" id="IPR050508">
    <property type="entry name" value="Methyltransf_Superfamily"/>
</dbReference>
<reference evidence="3" key="1">
    <citation type="journal article" date="2019" name="Int. J. Syst. Evol. Microbiol.">
        <title>The Global Catalogue of Microorganisms (GCM) 10K type strain sequencing project: providing services to taxonomists for standard genome sequencing and annotation.</title>
        <authorList>
            <consortium name="The Broad Institute Genomics Platform"/>
            <consortium name="The Broad Institute Genome Sequencing Center for Infectious Disease"/>
            <person name="Wu L."/>
            <person name="Ma J."/>
        </authorList>
    </citation>
    <scope>NUCLEOTIDE SEQUENCE [LARGE SCALE GENOMIC DNA]</scope>
    <source>
        <strain evidence="3">JCM 17688</strain>
    </source>
</reference>
<dbReference type="InterPro" id="IPR041698">
    <property type="entry name" value="Methyltransf_25"/>
</dbReference>
<name>A0ABP8JMR5_9ACTN</name>
<dbReference type="EMBL" id="BAABFR010000032">
    <property type="protein sequence ID" value="GAA4393315.1"/>
    <property type="molecule type" value="Genomic_DNA"/>
</dbReference>
<dbReference type="InterPro" id="IPR029063">
    <property type="entry name" value="SAM-dependent_MTases_sf"/>
</dbReference>
<keyword evidence="3" id="KW-1185">Reference proteome</keyword>
<accession>A0ABP8JMR5</accession>
<dbReference type="Pfam" id="PF13649">
    <property type="entry name" value="Methyltransf_25"/>
    <property type="match status" value="1"/>
</dbReference>
<organism evidence="2 3">
    <name type="scientific">Tsukamurella soli</name>
    <dbReference type="NCBI Taxonomy" id="644556"/>
    <lineage>
        <taxon>Bacteria</taxon>
        <taxon>Bacillati</taxon>
        <taxon>Actinomycetota</taxon>
        <taxon>Actinomycetes</taxon>
        <taxon>Mycobacteriales</taxon>
        <taxon>Tsukamurellaceae</taxon>
        <taxon>Tsukamurella</taxon>
    </lineage>
</organism>
<proteinExistence type="predicted"/>
<dbReference type="SUPFAM" id="SSF53335">
    <property type="entry name" value="S-adenosyl-L-methionine-dependent methyltransferases"/>
    <property type="match status" value="1"/>
</dbReference>